<dbReference type="InterPro" id="IPR001444">
    <property type="entry name" value="Flag_bb_rod_N"/>
</dbReference>
<comment type="similarity">
    <text evidence="3 7">Belongs to the flagella basal body rod proteins family.</text>
</comment>
<evidence type="ECO:0000259" key="8">
    <source>
        <dbReference type="Pfam" id="PF00460"/>
    </source>
</evidence>
<dbReference type="PRINTS" id="PR01005">
    <property type="entry name" value="FLGHOOKAP1"/>
</dbReference>
<organism evidence="11 12">
    <name type="scientific">Mobilitalea sibirica</name>
    <dbReference type="NCBI Taxonomy" id="1462919"/>
    <lineage>
        <taxon>Bacteria</taxon>
        <taxon>Bacillati</taxon>
        <taxon>Bacillota</taxon>
        <taxon>Clostridia</taxon>
        <taxon>Lachnospirales</taxon>
        <taxon>Lachnospiraceae</taxon>
        <taxon>Mobilitalea</taxon>
    </lineage>
</organism>
<sequence>MGSLGGLYIGVSGLNVSQAALNVTSHNLANVDTKGFVRQQAVLTDFHYIKWGESHISSMQQGLGANFATVKQVRDSFLDQAYRQESGRQAFYESQFKAVEEVEGLFGELEGVSFQKTINDYWIALQELAKEPESIVARSSLIQTAVTFMERAENISKQLNDYQVNLNTQIINQVKRINEIGTNIKELNLKIRQYESTGVEKANDLRDQRNVLLDELAQISDITYKENPSGVVNVNLEGVPFVTEDTVYRMETMRINEYSEMLKPVWVAHGYVDVYNLDRAPSSKDNNDIGSLKGLLVARGYKQANYTDIPIRDNYETEALYNAAVIDYNNQINSSVIMSVQSQFDQLIHGIVTTMNDILSPNKEVTLSDGTKVMILDKEKAPVGMDPSKTMGEALFNRKSVARYGEPMDIEIEDGNGGYEIIEDARIYIPEDPGDNYSLFTLGEIEVNKNIMQNYSLIPLSNNGGTGDFDIEAAGKLLEEWQKPFATLSPNTLTVNNFNDYYTSFISEIANRGEQLNTISRNQASMLESIDNQRLQVTGVSSDEELTNLIKYQHAYNAAARYVNVVSEMLEHIVTKM</sequence>
<dbReference type="GO" id="GO:0044780">
    <property type="term" value="P:bacterial-type flagellum assembly"/>
    <property type="evidence" value="ECO:0007669"/>
    <property type="project" value="InterPro"/>
</dbReference>
<dbReference type="NCBIfam" id="TIGR02492">
    <property type="entry name" value="flgK_ends"/>
    <property type="match status" value="1"/>
</dbReference>
<dbReference type="Proteomes" id="UP000623269">
    <property type="component" value="Unassembled WGS sequence"/>
</dbReference>
<keyword evidence="12" id="KW-1185">Reference proteome</keyword>
<name>A0A8J7HCV4_9FIRM</name>
<dbReference type="AlphaFoldDB" id="A0A8J7HCV4"/>
<evidence type="ECO:0000256" key="4">
    <source>
        <dbReference type="ARBA" id="ARBA00016244"/>
    </source>
</evidence>
<dbReference type="InterPro" id="IPR002371">
    <property type="entry name" value="FlgK"/>
</dbReference>
<accession>A0A8J7HCV4</accession>
<dbReference type="Pfam" id="PF22638">
    <property type="entry name" value="FlgK_D1"/>
    <property type="match status" value="1"/>
</dbReference>
<evidence type="ECO:0000259" key="9">
    <source>
        <dbReference type="Pfam" id="PF06429"/>
    </source>
</evidence>
<dbReference type="PANTHER" id="PTHR30033:SF2">
    <property type="entry name" value="FLAGELLAR HOOK PROTEIN"/>
    <property type="match status" value="1"/>
</dbReference>
<evidence type="ECO:0000256" key="2">
    <source>
        <dbReference type="ARBA" id="ARBA00004613"/>
    </source>
</evidence>
<dbReference type="InterPro" id="IPR053927">
    <property type="entry name" value="FlgK_helical"/>
</dbReference>
<keyword evidence="6 7" id="KW-0975">Bacterial flagellum</keyword>
<keyword evidence="11" id="KW-0969">Cilium</keyword>
<evidence type="ECO:0000256" key="3">
    <source>
        <dbReference type="ARBA" id="ARBA00009677"/>
    </source>
</evidence>
<evidence type="ECO:0000256" key="6">
    <source>
        <dbReference type="ARBA" id="ARBA00023143"/>
    </source>
</evidence>
<comment type="subcellular location">
    <subcellularLocation>
        <location evidence="1 7">Bacterial flagellum</location>
    </subcellularLocation>
    <subcellularLocation>
        <location evidence="2 7">Secreted</location>
    </subcellularLocation>
</comment>
<feature type="domain" description="Flagellar basal-body/hook protein C-terminal" evidence="9">
    <location>
        <begin position="533"/>
        <end position="571"/>
    </location>
</feature>
<dbReference type="GO" id="GO:0009424">
    <property type="term" value="C:bacterial-type flagellum hook"/>
    <property type="evidence" value="ECO:0007669"/>
    <property type="project" value="UniProtKB-UniRule"/>
</dbReference>
<keyword evidence="11" id="KW-0966">Cell projection</keyword>
<keyword evidence="5 7" id="KW-0964">Secreted</keyword>
<evidence type="ECO:0000256" key="5">
    <source>
        <dbReference type="ARBA" id="ARBA00022525"/>
    </source>
</evidence>
<keyword evidence="11" id="KW-0282">Flagellum</keyword>
<dbReference type="SUPFAM" id="SSF64518">
    <property type="entry name" value="Phase 1 flagellin"/>
    <property type="match status" value="1"/>
</dbReference>
<evidence type="ECO:0000256" key="1">
    <source>
        <dbReference type="ARBA" id="ARBA00004365"/>
    </source>
</evidence>
<dbReference type="Pfam" id="PF06429">
    <property type="entry name" value="Flg_bbr_C"/>
    <property type="match status" value="1"/>
</dbReference>
<dbReference type="Pfam" id="PF00460">
    <property type="entry name" value="Flg_bb_rod"/>
    <property type="match status" value="1"/>
</dbReference>
<dbReference type="GO" id="GO:0005576">
    <property type="term" value="C:extracellular region"/>
    <property type="evidence" value="ECO:0007669"/>
    <property type="project" value="UniProtKB-SubCell"/>
</dbReference>
<comment type="caution">
    <text evidence="11">The sequence shown here is derived from an EMBL/GenBank/DDBJ whole genome shotgun (WGS) entry which is preliminary data.</text>
</comment>
<gene>
    <name evidence="7 11" type="primary">flgK</name>
    <name evidence="11" type="ORF">I5677_16285</name>
</gene>
<dbReference type="EMBL" id="JAEAGR010000023">
    <property type="protein sequence ID" value="MBH1942461.1"/>
    <property type="molecule type" value="Genomic_DNA"/>
</dbReference>
<dbReference type="RefSeq" id="WP_197662715.1">
    <property type="nucleotide sequence ID" value="NZ_JAEAGR010000023.1"/>
</dbReference>
<evidence type="ECO:0000256" key="7">
    <source>
        <dbReference type="RuleBase" id="RU362065"/>
    </source>
</evidence>
<dbReference type="GO" id="GO:0005198">
    <property type="term" value="F:structural molecule activity"/>
    <property type="evidence" value="ECO:0007669"/>
    <property type="project" value="UniProtKB-UniRule"/>
</dbReference>
<reference evidence="11" key="1">
    <citation type="submission" date="2020-12" db="EMBL/GenBank/DDBJ databases">
        <title>M. sibirica DSM 26468T genome.</title>
        <authorList>
            <person name="Thieme N."/>
            <person name="Rettenmaier R."/>
            <person name="Zverlov V."/>
            <person name="Liebl W."/>
        </authorList>
    </citation>
    <scope>NUCLEOTIDE SEQUENCE</scope>
    <source>
        <strain evidence="11">DSM 26468</strain>
    </source>
</reference>
<protein>
    <recommendedName>
        <fullName evidence="4 7">Flagellar hook-associated protein 1</fullName>
        <shortName evidence="7">HAP1</shortName>
    </recommendedName>
</protein>
<evidence type="ECO:0000259" key="10">
    <source>
        <dbReference type="Pfam" id="PF22638"/>
    </source>
</evidence>
<evidence type="ECO:0000313" key="11">
    <source>
        <dbReference type="EMBL" id="MBH1942461.1"/>
    </source>
</evidence>
<feature type="domain" description="Flagellar basal body rod protein N-terminal" evidence="8">
    <location>
        <begin position="7"/>
        <end position="36"/>
    </location>
</feature>
<dbReference type="PANTHER" id="PTHR30033">
    <property type="entry name" value="FLAGELLAR HOOK-ASSOCIATED PROTEIN 1"/>
    <property type="match status" value="1"/>
</dbReference>
<proteinExistence type="inferred from homology"/>
<evidence type="ECO:0000313" key="12">
    <source>
        <dbReference type="Proteomes" id="UP000623269"/>
    </source>
</evidence>
<dbReference type="InterPro" id="IPR010930">
    <property type="entry name" value="Flg_bb/hook_C_dom"/>
</dbReference>
<feature type="domain" description="Flagellar hook-associated protein FlgK helical" evidence="10">
    <location>
        <begin position="100"/>
        <end position="359"/>
    </location>
</feature>